<feature type="chain" id="PRO_5037472623" evidence="1">
    <location>
        <begin position="30"/>
        <end position="309"/>
    </location>
</feature>
<dbReference type="EMBL" id="BMHV01000012">
    <property type="protein sequence ID" value="GGF65054.1"/>
    <property type="molecule type" value="Genomic_DNA"/>
</dbReference>
<gene>
    <name evidence="2" type="ORF">GCM10011332_18950</name>
</gene>
<organism evidence="2 3">
    <name type="scientific">Terasakiella brassicae</name>
    <dbReference type="NCBI Taxonomy" id="1634917"/>
    <lineage>
        <taxon>Bacteria</taxon>
        <taxon>Pseudomonadati</taxon>
        <taxon>Pseudomonadota</taxon>
        <taxon>Alphaproteobacteria</taxon>
        <taxon>Rhodospirillales</taxon>
        <taxon>Terasakiellaceae</taxon>
        <taxon>Terasakiella</taxon>
    </lineage>
</organism>
<proteinExistence type="predicted"/>
<feature type="signal peptide" evidence="1">
    <location>
        <begin position="1"/>
        <end position="29"/>
    </location>
</feature>
<dbReference type="RefSeq" id="WP_188664223.1">
    <property type="nucleotide sequence ID" value="NZ_BMHV01000012.1"/>
</dbReference>
<name>A0A917BZY0_9PROT</name>
<dbReference type="Proteomes" id="UP000632498">
    <property type="component" value="Unassembled WGS sequence"/>
</dbReference>
<reference evidence="2" key="2">
    <citation type="submission" date="2020-09" db="EMBL/GenBank/DDBJ databases">
        <authorList>
            <person name="Sun Q."/>
            <person name="Zhou Y."/>
        </authorList>
    </citation>
    <scope>NUCLEOTIDE SEQUENCE</scope>
    <source>
        <strain evidence="2">CGMCC 1.15254</strain>
    </source>
</reference>
<dbReference type="AlphaFoldDB" id="A0A917BZY0"/>
<accession>A0A917BZY0</accession>
<sequence>MPIRYHVYRLAIFTFSLWVSGLATHTSHAETVTPTQVYQVTEDVLAQLERLHDANLSIPNLMNVDTNLPERQPRHVLQQALNVRSKIQLLKRVNGLEPSEITPPKVKEVTPGDVLIEVQTILNELTEFDKAFNLPPFKKQAKAVEGKTPTDVYLNLLRAQTMIVQLGIPDTIPNEVFNNVLSVSEEIKLVAAASNKKADVEPPSASIGKQSADAYSLAYYALKGLKGLTQKPEYKIPNEIVLPKRKTRNITPSDVQQLLLFCLAELSSMKVAVGATTPLMMPKPAAGQTPTTVFDKLGLVNRQIQAMVW</sequence>
<keyword evidence="1" id="KW-0732">Signal</keyword>
<evidence type="ECO:0000313" key="2">
    <source>
        <dbReference type="EMBL" id="GGF65054.1"/>
    </source>
</evidence>
<comment type="caution">
    <text evidence="2">The sequence shown here is derived from an EMBL/GenBank/DDBJ whole genome shotgun (WGS) entry which is preliminary data.</text>
</comment>
<protein>
    <submittedName>
        <fullName evidence="2">Uncharacterized protein</fullName>
    </submittedName>
</protein>
<keyword evidence="3" id="KW-1185">Reference proteome</keyword>
<evidence type="ECO:0000256" key="1">
    <source>
        <dbReference type="SAM" id="SignalP"/>
    </source>
</evidence>
<reference evidence="2" key="1">
    <citation type="journal article" date="2014" name="Int. J. Syst. Evol. Microbiol.">
        <title>Complete genome sequence of Corynebacterium casei LMG S-19264T (=DSM 44701T), isolated from a smear-ripened cheese.</title>
        <authorList>
            <consortium name="US DOE Joint Genome Institute (JGI-PGF)"/>
            <person name="Walter F."/>
            <person name="Albersmeier A."/>
            <person name="Kalinowski J."/>
            <person name="Ruckert C."/>
        </authorList>
    </citation>
    <scope>NUCLEOTIDE SEQUENCE</scope>
    <source>
        <strain evidence="2">CGMCC 1.15254</strain>
    </source>
</reference>
<evidence type="ECO:0000313" key="3">
    <source>
        <dbReference type="Proteomes" id="UP000632498"/>
    </source>
</evidence>